<dbReference type="AlphaFoldDB" id="A0A1X1FBG9"/>
<keyword evidence="7" id="KW-1185">Reference proteome</keyword>
<proteinExistence type="inferred from homology"/>
<evidence type="ECO:0000256" key="1">
    <source>
        <dbReference type="ARBA" id="ARBA00006930"/>
    </source>
</evidence>
<evidence type="ECO:0000256" key="2">
    <source>
        <dbReference type="ARBA" id="ARBA00011322"/>
    </source>
</evidence>
<accession>A0A1X1FBG9</accession>
<dbReference type="Gene3D" id="3.40.50.300">
    <property type="entry name" value="P-loop containing nucleotide triphosphate hydrolases"/>
    <property type="match status" value="2"/>
</dbReference>
<evidence type="ECO:0000259" key="5">
    <source>
        <dbReference type="Pfam" id="PF13166"/>
    </source>
</evidence>
<dbReference type="Pfam" id="PF13166">
    <property type="entry name" value="AAA_13"/>
    <property type="match status" value="1"/>
</dbReference>
<gene>
    <name evidence="6" type="ORF">FAM23169_02612</name>
</gene>
<feature type="domain" description="Protein CR006 P-loop" evidence="5">
    <location>
        <begin position="15"/>
        <end position="717"/>
    </location>
</feature>
<comment type="subunit">
    <text evidence="2">Heterodimer of SbcC and SbcD.</text>
</comment>
<reference evidence="6 7" key="1">
    <citation type="journal article" date="2017" name="Front. Microbiol.">
        <title>The Histidine Decarboxylase Gene Cluster of Lactobacillus parabuchneri Was Gained by Horizontal Gene Transfer and Is Mobile within the Species.</title>
        <authorList>
            <person name="Wuthrich D."/>
            <person name="Berthoud H."/>
            <person name="Wechsler D."/>
            <person name="Eugster E."/>
            <person name="Irmler S."/>
            <person name="Bruggmann R."/>
        </authorList>
    </citation>
    <scope>NUCLEOTIDE SEQUENCE [LARGE SCALE GENOMIC DNA]</scope>
    <source>
        <strain evidence="6 7">FAM23169</strain>
    </source>
</reference>
<evidence type="ECO:0000256" key="3">
    <source>
        <dbReference type="ARBA" id="ARBA00013368"/>
    </source>
</evidence>
<organism evidence="6 7">
    <name type="scientific">Lentilactobacillus parabuchneri</name>
    <dbReference type="NCBI Taxonomy" id="152331"/>
    <lineage>
        <taxon>Bacteria</taxon>
        <taxon>Bacillati</taxon>
        <taxon>Bacillota</taxon>
        <taxon>Bacilli</taxon>
        <taxon>Lactobacillales</taxon>
        <taxon>Lactobacillaceae</taxon>
        <taxon>Lentilactobacillus</taxon>
    </lineage>
</organism>
<dbReference type="EMBL" id="MSBD01000064">
    <property type="protein sequence ID" value="ORN24364.1"/>
    <property type="molecule type" value="Genomic_DNA"/>
</dbReference>
<dbReference type="OrthoDB" id="9795565at2"/>
<comment type="caution">
    <text evidence="6">The sequence shown here is derived from an EMBL/GenBank/DDBJ whole genome shotgun (WGS) entry which is preliminary data.</text>
</comment>
<dbReference type="RefSeq" id="WP_084989335.1">
    <property type="nucleotide sequence ID" value="NZ_MSBD01000064.1"/>
</dbReference>
<evidence type="ECO:0000313" key="7">
    <source>
        <dbReference type="Proteomes" id="UP000193009"/>
    </source>
</evidence>
<dbReference type="InterPro" id="IPR027417">
    <property type="entry name" value="P-loop_NTPase"/>
</dbReference>
<dbReference type="PANTHER" id="PTHR32114">
    <property type="entry name" value="ABC TRANSPORTER ABCH.3"/>
    <property type="match status" value="1"/>
</dbReference>
<dbReference type="Proteomes" id="UP000193009">
    <property type="component" value="Unassembled WGS sequence"/>
</dbReference>
<name>A0A1X1FBG9_9LACO</name>
<evidence type="ECO:0000313" key="6">
    <source>
        <dbReference type="EMBL" id="ORN24364.1"/>
    </source>
</evidence>
<protein>
    <recommendedName>
        <fullName evidence="3">Nuclease SbcCD subunit C</fullName>
    </recommendedName>
</protein>
<dbReference type="InterPro" id="IPR026866">
    <property type="entry name" value="CR006_AAA"/>
</dbReference>
<dbReference type="PANTHER" id="PTHR32114:SF2">
    <property type="entry name" value="ABC TRANSPORTER ABCH.3"/>
    <property type="match status" value="1"/>
</dbReference>
<keyword evidence="4" id="KW-0175">Coiled coil</keyword>
<feature type="coiled-coil region" evidence="4">
    <location>
        <begin position="348"/>
        <end position="430"/>
    </location>
</feature>
<sequence length="735" mass="84364">MLDTLDLQNIDLFKNNSKINFSDINIIYGKNGTGKSTMVGAIEEQINDPEHCVIFNGIERFIRPDKQLNSILLGTRNLEIEAQIQDLSATRATAAKELAESSTTVKNQQSKFNTLVHDYQDFVWENIYKHFQKQFPTDLTGWGGSKKTFSEKLKQLGRLEPINPKQLLSESDILEKRSLIKAGVRLPRYDTFAQQLNFDRVRKVMSKTIRSEAKGQIAKRIEERKLEDWIQHGKPFLIQNEPCPFCGQEINEEHFRLLETEFAEIIDSTYKDFQDEIQACVDLINQERKQLIAWQRYIDEESNTKDESFRLIISKEVDVVSTGLQLLSKTLLSKNEQMQQEVPIDEQLNTLSGSLDDLTAKVNEVNARIDSNNELVKNSADSEKELHKQVLELMRLRCLQDDIASCQSKVKDVQSKLKNAISENKQNQNALNMIDNDIAALKAKTRSEQEAVSRINHLLGLLGNKRFKLCLSAAEDGLSGYYTIEGNDGKRRSVSALSTGEENLIAFLYFFYLVEAKMSEQSPIAIVIDDPVTSNDDQSMFLIVTLIQNLLFRAKENNVQGSQKLQIFVFTHNSSFYINLKEWTKNPYTKKNRSFRLSAGPIGSVIEQIKGKNEDIINNYDELWREAQFSYQQDQKQALWNQIRRILETYVKFNNRTASLENAVRKKIIAAEDTEKKLIALQLVKIAHANSHSIDELMQDLSPWSKEQIRDAFKFVMESLGGQEHFEAHWNPSIV</sequence>
<comment type="similarity">
    <text evidence="1">Belongs to the SMC family. SbcC subfamily.</text>
</comment>
<dbReference type="SUPFAM" id="SSF52540">
    <property type="entry name" value="P-loop containing nucleoside triphosphate hydrolases"/>
    <property type="match status" value="1"/>
</dbReference>
<evidence type="ECO:0000256" key="4">
    <source>
        <dbReference type="SAM" id="Coils"/>
    </source>
</evidence>